<dbReference type="OMA" id="PYRCESA"/>
<keyword evidence="1" id="KW-0732">Signal</keyword>
<dbReference type="PRINTS" id="PR01217">
    <property type="entry name" value="PRICHEXTENSN"/>
</dbReference>
<dbReference type="AlphaFoldDB" id="A0A7N0TSH5"/>
<evidence type="ECO:0000256" key="1">
    <source>
        <dbReference type="ARBA" id="ARBA00022729"/>
    </source>
</evidence>
<dbReference type="Pfam" id="PF01190">
    <property type="entry name" value="Pollen_Ole_e_1"/>
    <property type="match status" value="1"/>
</dbReference>
<dbReference type="PANTHER" id="PTHR33470">
    <property type="entry name" value="OS01G0164075 PROTEIN"/>
    <property type="match status" value="1"/>
</dbReference>
<accession>A0A7N0TSH5</accession>
<name>A0A7N0TSH5_KALFE</name>
<dbReference type="EnsemblPlants" id="Kaladp0044s0011.1.v1.1">
    <property type="protein sequence ID" value="Kaladp0044s0011.1.v1.1"/>
    <property type="gene ID" value="Kaladp0044s0011.v1.1"/>
</dbReference>
<proteinExistence type="predicted"/>
<keyword evidence="3" id="KW-1185">Reference proteome</keyword>
<evidence type="ECO:0008006" key="4">
    <source>
        <dbReference type="Google" id="ProtNLM"/>
    </source>
</evidence>
<evidence type="ECO:0000313" key="2">
    <source>
        <dbReference type="EnsemblPlants" id="Kaladp0044s0011.1.v1.1"/>
    </source>
</evidence>
<reference evidence="2" key="1">
    <citation type="submission" date="2021-01" db="UniProtKB">
        <authorList>
            <consortium name="EnsemblPlants"/>
        </authorList>
    </citation>
    <scope>IDENTIFICATION</scope>
</reference>
<organism evidence="2 3">
    <name type="scientific">Kalanchoe fedtschenkoi</name>
    <name type="common">Lavender scallops</name>
    <name type="synonym">South American air plant</name>
    <dbReference type="NCBI Taxonomy" id="63787"/>
    <lineage>
        <taxon>Eukaryota</taxon>
        <taxon>Viridiplantae</taxon>
        <taxon>Streptophyta</taxon>
        <taxon>Embryophyta</taxon>
        <taxon>Tracheophyta</taxon>
        <taxon>Spermatophyta</taxon>
        <taxon>Magnoliopsida</taxon>
        <taxon>eudicotyledons</taxon>
        <taxon>Gunneridae</taxon>
        <taxon>Pentapetalae</taxon>
        <taxon>Saxifragales</taxon>
        <taxon>Crassulaceae</taxon>
        <taxon>Kalanchoe</taxon>
    </lineage>
</organism>
<dbReference type="Proteomes" id="UP000594263">
    <property type="component" value="Unplaced"/>
</dbReference>
<evidence type="ECO:0000313" key="3">
    <source>
        <dbReference type="Proteomes" id="UP000594263"/>
    </source>
</evidence>
<dbReference type="PANTHER" id="PTHR33470:SF27">
    <property type="entry name" value="OS01G0899700 PROTEIN"/>
    <property type="match status" value="1"/>
</dbReference>
<sequence length="324" mass="36399">THSPPPPPYYYKSPPPPVHSPPPPYYYKSPPPPVHSPPPPYYYKSPPPPVHSPPPPYYYKSPPPPTKSPPYSPPYYYKSPPPPTPHHPHPHPHPHHPLIVRVVGKVYCYRCYDWKYPIKSHAKKHLKGAVVKITCKAGDKEIVAYGKTKINGKYAITVKDFKYGKYGARACKAALHAAPKGSKCSIPTDLHHGKKGAHLKLKSINKYEVVLSAKSFAFASKRPYKECEKVKKPPPTPYYYKSPPPPSSAPPKPYHYKSPPPPKPYFYKAIGLDLFPEPYRCESAVGSSCRFRAMEVEVEVGVRVSSPAVELDTKLSTFIFQSFV</sequence>
<protein>
    <recommendedName>
        <fullName evidence="4">Extensin</fullName>
    </recommendedName>
</protein>
<dbReference type="Gramene" id="Kaladp0044s0011.1.v1.1">
    <property type="protein sequence ID" value="Kaladp0044s0011.1.v1.1"/>
    <property type="gene ID" value="Kaladp0044s0011.v1.1"/>
</dbReference>